<dbReference type="SUPFAM" id="SSF103473">
    <property type="entry name" value="MFS general substrate transporter"/>
    <property type="match status" value="1"/>
</dbReference>
<gene>
    <name evidence="7" type="ORF">PHMEG_0006473</name>
</gene>
<evidence type="ECO:0000256" key="2">
    <source>
        <dbReference type="ARBA" id="ARBA00022692"/>
    </source>
</evidence>
<proteinExistence type="predicted"/>
<dbReference type="Proteomes" id="UP000198211">
    <property type="component" value="Unassembled WGS sequence"/>
</dbReference>
<dbReference type="AlphaFoldDB" id="A0A225WQL8"/>
<dbReference type="EMBL" id="NBNE01000459">
    <property type="protein sequence ID" value="OWZ19307.1"/>
    <property type="molecule type" value="Genomic_DNA"/>
</dbReference>
<dbReference type="InterPro" id="IPR036259">
    <property type="entry name" value="MFS_trans_sf"/>
</dbReference>
<dbReference type="GO" id="GO:0016020">
    <property type="term" value="C:membrane"/>
    <property type="evidence" value="ECO:0007669"/>
    <property type="project" value="UniProtKB-SubCell"/>
</dbReference>
<evidence type="ECO:0000313" key="8">
    <source>
        <dbReference type="Proteomes" id="UP000198211"/>
    </source>
</evidence>
<keyword evidence="8" id="KW-1185">Reference proteome</keyword>
<dbReference type="OrthoDB" id="6612291at2759"/>
<sequence>MSPEETNELLRLKQQRRLHAKESEASDDDYGGIGGFKRRTWALFSVMGGLIYGYNVSLAATLQYMRDDLQLSSMQEEALSATATLSDACSMLLGGFLADRFGRKATAMFARSAAVVHAGGGFERYGHTQ</sequence>
<dbReference type="InterPro" id="IPR020846">
    <property type="entry name" value="MFS_dom"/>
</dbReference>
<organism evidence="7 8">
    <name type="scientific">Phytophthora megakarya</name>
    <dbReference type="NCBI Taxonomy" id="4795"/>
    <lineage>
        <taxon>Eukaryota</taxon>
        <taxon>Sar</taxon>
        <taxon>Stramenopiles</taxon>
        <taxon>Oomycota</taxon>
        <taxon>Peronosporomycetes</taxon>
        <taxon>Peronosporales</taxon>
        <taxon>Peronosporaceae</taxon>
        <taxon>Phytophthora</taxon>
    </lineage>
</organism>
<comment type="caution">
    <text evidence="7">The sequence shown here is derived from an EMBL/GenBank/DDBJ whole genome shotgun (WGS) entry which is preliminary data.</text>
</comment>
<keyword evidence="2 5" id="KW-0812">Transmembrane</keyword>
<evidence type="ECO:0000256" key="3">
    <source>
        <dbReference type="ARBA" id="ARBA00022989"/>
    </source>
</evidence>
<dbReference type="InterPro" id="IPR005829">
    <property type="entry name" value="Sugar_transporter_CS"/>
</dbReference>
<keyword evidence="3 5" id="KW-1133">Transmembrane helix</keyword>
<accession>A0A225WQL8</accession>
<feature type="domain" description="Major facilitator superfamily (MFS) profile" evidence="6">
    <location>
        <begin position="41"/>
        <end position="129"/>
    </location>
</feature>
<feature type="transmembrane region" description="Helical" evidence="5">
    <location>
        <begin position="41"/>
        <end position="66"/>
    </location>
</feature>
<evidence type="ECO:0000256" key="4">
    <source>
        <dbReference type="ARBA" id="ARBA00023136"/>
    </source>
</evidence>
<comment type="subcellular location">
    <subcellularLocation>
        <location evidence="1">Membrane</location>
        <topology evidence="1">Multi-pass membrane protein</topology>
    </subcellularLocation>
</comment>
<keyword evidence="4 5" id="KW-0472">Membrane</keyword>
<protein>
    <submittedName>
        <fullName evidence="7">Major Facilitator Superfamily (MFS) transporter</fullName>
    </submittedName>
</protein>
<evidence type="ECO:0000259" key="6">
    <source>
        <dbReference type="PROSITE" id="PS50850"/>
    </source>
</evidence>
<dbReference type="PROSITE" id="PS50850">
    <property type="entry name" value="MFS"/>
    <property type="match status" value="1"/>
</dbReference>
<name>A0A225WQL8_9STRA</name>
<dbReference type="PROSITE" id="PS00216">
    <property type="entry name" value="SUGAR_TRANSPORT_1"/>
    <property type="match status" value="1"/>
</dbReference>
<evidence type="ECO:0000256" key="5">
    <source>
        <dbReference type="SAM" id="Phobius"/>
    </source>
</evidence>
<reference evidence="8" key="1">
    <citation type="submission" date="2017-03" db="EMBL/GenBank/DDBJ databases">
        <title>Phytopthora megakarya and P. palmivora, two closely related causual agents of cacao black pod achieved similar genome size and gene model numbers by different mechanisms.</title>
        <authorList>
            <person name="Ali S."/>
            <person name="Shao J."/>
            <person name="Larry D.J."/>
            <person name="Kronmiller B."/>
            <person name="Shen D."/>
            <person name="Strem M.D."/>
            <person name="Melnick R.L."/>
            <person name="Guiltinan M.J."/>
            <person name="Tyler B.M."/>
            <person name="Meinhardt L.W."/>
            <person name="Bailey B.A."/>
        </authorList>
    </citation>
    <scope>NUCLEOTIDE SEQUENCE [LARGE SCALE GENOMIC DNA]</scope>
    <source>
        <strain evidence="8">zdho120</strain>
    </source>
</reference>
<evidence type="ECO:0000256" key="1">
    <source>
        <dbReference type="ARBA" id="ARBA00004141"/>
    </source>
</evidence>
<dbReference type="GO" id="GO:0022857">
    <property type="term" value="F:transmembrane transporter activity"/>
    <property type="evidence" value="ECO:0007669"/>
    <property type="project" value="InterPro"/>
</dbReference>
<dbReference type="STRING" id="4795.A0A225WQL8"/>
<evidence type="ECO:0000313" key="7">
    <source>
        <dbReference type="EMBL" id="OWZ19307.1"/>
    </source>
</evidence>
<dbReference type="Gene3D" id="1.20.1250.20">
    <property type="entry name" value="MFS general substrate transporter like domains"/>
    <property type="match status" value="1"/>
</dbReference>